<dbReference type="Proteomes" id="UP000298073">
    <property type="component" value="Unassembled WGS sequence"/>
</dbReference>
<evidence type="ECO:0000256" key="4">
    <source>
        <dbReference type="ARBA" id="ARBA00023136"/>
    </source>
</evidence>
<evidence type="ECO:0000313" key="9">
    <source>
        <dbReference type="Proteomes" id="UP000267159"/>
    </source>
</evidence>
<feature type="transmembrane region" description="Helical" evidence="5">
    <location>
        <begin position="169"/>
        <end position="193"/>
    </location>
</feature>
<evidence type="ECO:0000313" key="8">
    <source>
        <dbReference type="EMBL" id="TFU50501.1"/>
    </source>
</evidence>
<evidence type="ECO:0000259" key="6">
    <source>
        <dbReference type="Pfam" id="PF04932"/>
    </source>
</evidence>
<gene>
    <name evidence="7" type="ORF">D7Y07_07770</name>
    <name evidence="8" type="ORF">E4T97_06660</name>
</gene>
<dbReference type="EMBL" id="RAZM01000018">
    <property type="protein sequence ID" value="RLT80491.1"/>
    <property type="molecule type" value="Genomic_DNA"/>
</dbReference>
<dbReference type="OrthoDB" id="1100962at2"/>
<proteinExistence type="predicted"/>
<comment type="caution">
    <text evidence="7">The sequence shown here is derived from an EMBL/GenBank/DDBJ whole genome shotgun (WGS) entry which is preliminary data.</text>
</comment>
<dbReference type="InterPro" id="IPR007016">
    <property type="entry name" value="O-antigen_ligase-rel_domated"/>
</dbReference>
<keyword evidence="4 5" id="KW-0472">Membrane</keyword>
<feature type="transmembrane region" description="Helical" evidence="5">
    <location>
        <begin position="331"/>
        <end position="357"/>
    </location>
</feature>
<evidence type="ECO:0000256" key="1">
    <source>
        <dbReference type="ARBA" id="ARBA00004141"/>
    </source>
</evidence>
<feature type="transmembrane region" description="Helical" evidence="5">
    <location>
        <begin position="98"/>
        <end position="119"/>
    </location>
</feature>
<dbReference type="Proteomes" id="UP000267159">
    <property type="component" value="Unassembled WGS sequence"/>
</dbReference>
<feature type="transmembrane region" description="Helical" evidence="5">
    <location>
        <begin position="369"/>
        <end position="399"/>
    </location>
</feature>
<dbReference type="RefSeq" id="WP_121765825.1">
    <property type="nucleotide sequence ID" value="NZ_CABIXU010000005.1"/>
</dbReference>
<feature type="transmembrane region" description="Helical" evidence="5">
    <location>
        <begin position="292"/>
        <end position="311"/>
    </location>
</feature>
<dbReference type="PANTHER" id="PTHR37422:SF13">
    <property type="entry name" value="LIPOPOLYSACCHARIDE BIOSYNTHESIS PROTEIN PA4999-RELATED"/>
    <property type="match status" value="1"/>
</dbReference>
<dbReference type="EMBL" id="SPPV01000011">
    <property type="protein sequence ID" value="TFU50501.1"/>
    <property type="molecule type" value="Genomic_DNA"/>
</dbReference>
<organism evidence="7 9">
    <name type="scientific">Bacteroides acidifaciens</name>
    <dbReference type="NCBI Taxonomy" id="85831"/>
    <lineage>
        <taxon>Bacteria</taxon>
        <taxon>Pseudomonadati</taxon>
        <taxon>Bacteroidota</taxon>
        <taxon>Bacteroidia</taxon>
        <taxon>Bacteroidales</taxon>
        <taxon>Bacteroidaceae</taxon>
        <taxon>Bacteroides</taxon>
    </lineage>
</organism>
<dbReference type="AlphaFoldDB" id="A0A3L7Z291"/>
<dbReference type="GO" id="GO:0016020">
    <property type="term" value="C:membrane"/>
    <property type="evidence" value="ECO:0007669"/>
    <property type="project" value="UniProtKB-SubCell"/>
</dbReference>
<evidence type="ECO:0000313" key="10">
    <source>
        <dbReference type="Proteomes" id="UP000298073"/>
    </source>
</evidence>
<dbReference type="Pfam" id="PF04932">
    <property type="entry name" value="Wzy_C"/>
    <property type="match status" value="1"/>
</dbReference>
<reference evidence="7 9" key="1">
    <citation type="submission" date="2018-09" db="EMBL/GenBank/DDBJ databases">
        <title>Murine metabolic-syndrome-specific gut microbial biobank.</title>
        <authorList>
            <person name="Liu C."/>
        </authorList>
    </citation>
    <scope>NUCLEOTIDE SEQUENCE [LARGE SCALE GENOMIC DNA]</scope>
    <source>
        <strain evidence="7 9">0.1X-D8-26</strain>
    </source>
</reference>
<feature type="transmembrane region" description="Helical" evidence="5">
    <location>
        <begin position="73"/>
        <end position="92"/>
    </location>
</feature>
<evidence type="ECO:0000256" key="2">
    <source>
        <dbReference type="ARBA" id="ARBA00022692"/>
    </source>
</evidence>
<feature type="transmembrane region" description="Helical" evidence="5">
    <location>
        <begin position="205"/>
        <end position="238"/>
    </location>
</feature>
<evidence type="ECO:0000256" key="5">
    <source>
        <dbReference type="SAM" id="Phobius"/>
    </source>
</evidence>
<dbReference type="PANTHER" id="PTHR37422">
    <property type="entry name" value="TEICHURONIC ACID BIOSYNTHESIS PROTEIN TUAE"/>
    <property type="match status" value="1"/>
</dbReference>
<keyword evidence="2 5" id="KW-0812">Transmembrane</keyword>
<sequence>MKNLFIDIFQNPLFQNIEAPSIGKALAWLMAIGSVGAVCGFMPFWMQSIYFVALALSLGYILIGGIQINGRYFVLYIVLILNVLILPIDPVFNSKTRLLLFIIVTVVVSSAFTTMRAVVFRNMVFKNILILCSILVPISCLFRFLGLNYARMVVFSDMSMQEQVASVGLFGGVFQHSMMLGPIAAVVAVYFFFAYQSYGQKKIYIVLFIMSVLACFFSASRGAVLSMIVPIVFAVLSGQGDAGTKKKTKMIVIVAILAILPFANSVFNGIVEKQQRNVEMGSTFGSRHDKFTYRWNEFTSSPLMGVGFASIDPNGGDDYGLDGTIEPGSSHMAILSMTGIVGVLCYLALIIFAYCCVKGEDNTSARFRKALLIAMLLHGCWEGYVFSGGGFLCLLYWIIVGQAIDYKYLKKYGLFKE</sequence>
<feature type="transmembrane region" description="Helical" evidence="5">
    <location>
        <begin position="250"/>
        <end position="271"/>
    </location>
</feature>
<feature type="transmembrane region" description="Helical" evidence="5">
    <location>
        <begin position="128"/>
        <end position="149"/>
    </location>
</feature>
<accession>A0A3L7Z291</accession>
<keyword evidence="3 5" id="KW-1133">Transmembrane helix</keyword>
<feature type="domain" description="O-antigen ligase-related" evidence="6">
    <location>
        <begin position="207"/>
        <end position="347"/>
    </location>
</feature>
<evidence type="ECO:0000313" key="7">
    <source>
        <dbReference type="EMBL" id="RLT80491.1"/>
    </source>
</evidence>
<comment type="subcellular location">
    <subcellularLocation>
        <location evidence="1">Membrane</location>
        <topology evidence="1">Multi-pass membrane protein</topology>
    </subcellularLocation>
</comment>
<name>A0A3L7Z291_9BACE</name>
<feature type="transmembrane region" description="Helical" evidence="5">
    <location>
        <begin position="49"/>
        <end position="66"/>
    </location>
</feature>
<feature type="transmembrane region" description="Helical" evidence="5">
    <location>
        <begin position="25"/>
        <end position="43"/>
    </location>
</feature>
<dbReference type="InterPro" id="IPR051533">
    <property type="entry name" value="WaaL-like"/>
</dbReference>
<reference evidence="8 10" key="2">
    <citation type="submission" date="2019-03" db="EMBL/GenBank/DDBJ databases">
        <title>Diversity of the mouse oral microbiome.</title>
        <authorList>
            <person name="Joseph S."/>
            <person name="Aduse-Opoku J."/>
            <person name="Curtis M."/>
            <person name="Wade W."/>
            <person name="Hashim A."/>
        </authorList>
    </citation>
    <scope>NUCLEOTIDE SEQUENCE [LARGE SCALE GENOMIC DNA]</scope>
    <source>
        <strain evidence="8 10">P2318</strain>
    </source>
</reference>
<protein>
    <recommendedName>
        <fullName evidence="6">O-antigen ligase-related domain-containing protein</fullName>
    </recommendedName>
</protein>
<evidence type="ECO:0000256" key="3">
    <source>
        <dbReference type="ARBA" id="ARBA00022989"/>
    </source>
</evidence>